<feature type="domain" description="P/Homo B" evidence="5">
    <location>
        <begin position="283"/>
        <end position="444"/>
    </location>
</feature>
<evidence type="ECO:0000259" key="5">
    <source>
        <dbReference type="PROSITE" id="PS51829"/>
    </source>
</evidence>
<dbReference type="PROSITE" id="PS51829">
    <property type="entry name" value="P_HOMO_B"/>
    <property type="match status" value="2"/>
</dbReference>
<evidence type="ECO:0000256" key="1">
    <source>
        <dbReference type="ARBA" id="ARBA00022670"/>
    </source>
</evidence>
<dbReference type="SUPFAM" id="SSF49785">
    <property type="entry name" value="Galactose-binding domain-like"/>
    <property type="match status" value="2"/>
</dbReference>
<dbReference type="InterPro" id="IPR047589">
    <property type="entry name" value="DUF11_rpt"/>
</dbReference>
<keyword evidence="3" id="KW-0812">Transmembrane</keyword>
<keyword evidence="2" id="KW-0378">Hydrolase</keyword>
<organism evidence="6 7">
    <name type="scientific">Dokdonella immobilis</name>
    <dbReference type="NCBI Taxonomy" id="578942"/>
    <lineage>
        <taxon>Bacteria</taxon>
        <taxon>Pseudomonadati</taxon>
        <taxon>Pseudomonadota</taxon>
        <taxon>Gammaproteobacteria</taxon>
        <taxon>Lysobacterales</taxon>
        <taxon>Rhodanobacteraceae</taxon>
        <taxon>Dokdonella</taxon>
    </lineage>
</organism>
<dbReference type="GO" id="GO:0004252">
    <property type="term" value="F:serine-type endopeptidase activity"/>
    <property type="evidence" value="ECO:0007669"/>
    <property type="project" value="InterPro"/>
</dbReference>
<reference evidence="6 7" key="1">
    <citation type="submission" date="2016-10" db="EMBL/GenBank/DDBJ databases">
        <authorList>
            <person name="de Groot N.N."/>
        </authorList>
    </citation>
    <scope>NUCLEOTIDE SEQUENCE [LARGE SCALE GENOMIC DNA]</scope>
    <source>
        <strain evidence="6 7">CGMCC 1.7659</strain>
    </source>
</reference>
<dbReference type="InterPro" id="IPR051172">
    <property type="entry name" value="Chlamydia_OmcB"/>
</dbReference>
<keyword evidence="7" id="KW-1185">Reference proteome</keyword>
<evidence type="ECO:0000256" key="4">
    <source>
        <dbReference type="SAM" id="SignalP"/>
    </source>
</evidence>
<gene>
    <name evidence="6" type="ORF">SAMN05216289_10695</name>
</gene>
<accession>A0A1I4WVX3</accession>
<dbReference type="Gene3D" id="2.60.120.260">
    <property type="entry name" value="Galactose-binding domain-like"/>
    <property type="match status" value="2"/>
</dbReference>
<name>A0A1I4WVX3_9GAMM</name>
<evidence type="ECO:0000313" key="7">
    <source>
        <dbReference type="Proteomes" id="UP000198575"/>
    </source>
</evidence>
<evidence type="ECO:0000256" key="2">
    <source>
        <dbReference type="ARBA" id="ARBA00022801"/>
    </source>
</evidence>
<proteinExistence type="predicted"/>
<dbReference type="PANTHER" id="PTHR34819:SF3">
    <property type="entry name" value="CELL SURFACE PROTEIN"/>
    <property type="match status" value="1"/>
</dbReference>
<dbReference type="EMBL" id="FOVF01000006">
    <property type="protein sequence ID" value="SFN17542.1"/>
    <property type="molecule type" value="Genomic_DNA"/>
</dbReference>
<keyword evidence="1" id="KW-0645">Protease</keyword>
<dbReference type="InterPro" id="IPR008979">
    <property type="entry name" value="Galactose-bd-like_sf"/>
</dbReference>
<dbReference type="NCBIfam" id="TIGR01451">
    <property type="entry name" value="B_ant_repeat"/>
    <property type="match status" value="2"/>
</dbReference>
<keyword evidence="3" id="KW-1133">Transmembrane helix</keyword>
<dbReference type="Proteomes" id="UP000198575">
    <property type="component" value="Unassembled WGS sequence"/>
</dbReference>
<dbReference type="Pfam" id="PF01345">
    <property type="entry name" value="DUF11"/>
    <property type="match status" value="3"/>
</dbReference>
<evidence type="ECO:0000256" key="3">
    <source>
        <dbReference type="SAM" id="Phobius"/>
    </source>
</evidence>
<dbReference type="InterPro" id="IPR001434">
    <property type="entry name" value="OmcB-like_DUF11"/>
</dbReference>
<dbReference type="PANTHER" id="PTHR34819">
    <property type="entry name" value="LARGE CYSTEINE-RICH PERIPLASMIC PROTEIN OMCB"/>
    <property type="match status" value="1"/>
</dbReference>
<feature type="transmembrane region" description="Helical" evidence="3">
    <location>
        <begin position="843"/>
        <end position="861"/>
    </location>
</feature>
<keyword evidence="4" id="KW-0732">Signal</keyword>
<dbReference type="GO" id="GO:0006508">
    <property type="term" value="P:proteolysis"/>
    <property type="evidence" value="ECO:0007669"/>
    <property type="project" value="UniProtKB-KW"/>
</dbReference>
<dbReference type="InterPro" id="IPR013783">
    <property type="entry name" value="Ig-like_fold"/>
</dbReference>
<feature type="chain" id="PRO_5011664863" evidence="4">
    <location>
        <begin position="36"/>
        <end position="872"/>
    </location>
</feature>
<feature type="signal peptide" evidence="4">
    <location>
        <begin position="1"/>
        <end position="35"/>
    </location>
</feature>
<feature type="domain" description="P/Homo B" evidence="5">
    <location>
        <begin position="111"/>
        <end position="280"/>
    </location>
</feature>
<protein>
    <submittedName>
        <fullName evidence="6">Conserved repeat domain-containing protein</fullName>
    </submittedName>
</protein>
<dbReference type="Pfam" id="PF01483">
    <property type="entry name" value="P_proprotein"/>
    <property type="match status" value="2"/>
</dbReference>
<keyword evidence="3" id="KW-0472">Membrane</keyword>
<evidence type="ECO:0000313" key="6">
    <source>
        <dbReference type="EMBL" id="SFN17542.1"/>
    </source>
</evidence>
<dbReference type="AlphaFoldDB" id="A0A1I4WVX3"/>
<dbReference type="STRING" id="578942.SAMN05216289_10695"/>
<dbReference type="Gene3D" id="2.60.40.10">
    <property type="entry name" value="Immunoglobulins"/>
    <property type="match status" value="1"/>
</dbReference>
<dbReference type="InterPro" id="IPR002884">
    <property type="entry name" value="P_dom"/>
</dbReference>
<sequence length="872" mass="85972">MKNVSLACGTSRFSWRTSMLLVTLILLAGAGQAAADVDKSASYAEMASLGQQLGALKPQAAGNPTAALAYETAMNRYLELSLALGGDDPAQIAHPVVQSEVRPSAAGTFGGLPAGCNTTTTNFTNTTPAAIPTGPGVVTSTIVVSGAAPYLLDLNMTTQIQHTFSADLDITLTSPSGTVVTISTDNGAGNDDVFNGTLWDDSANPAGQVPYTTNNGLVTDQAYVNLTTATPLVPEEAMGAFIGEDPNGTWTLTISDDLAGDGGNLNAWSLDVTTLPNAPITATVPTQTQATPVAIPTGPGVVTSTIVVAGAGSAILDVNATTFIQHTFDADLDITLTSPAGTVVTLTTDNGAGNDNVFNGTVWDDSANLGGQVPYTTNNGLVTDQAYVNLTTATPLVPEEALAAFIGEDPNGTWTLTISDDLAGDGGNLDSWSLDIETFTCASADLSITKTDGVTNVAAGQSTTYTITASNAGPTDAPASLVSDTFPAPLTGCSWTCAGAGGGTCAASGAGNIADVVNLPNGGSVTYTATCSVPAATAAGVNIANTATVTGPMGIPDPTPGNNSATDTDTTIVSADLSITKTDGVASVVAGGALTYTIVAGNAGPSDAIGSTVADTFPAALTCSWTCAGSGGTCAASGSGNINDVVNLPVGSVVTYTASCTVAPGTPNGTVISNTANAAVAGGASDPVPGNNSATDTTSVIAGSGVTGTKTVAGATIPGGAIVYTIILNNAGPGPQADNPGDEFVDVLPSQVTFDSASASSGTVANAGNTVTWNGAIAASGSVTITINATVNAGAFGQINNQGTINYDTNGDGSNDASALTDNPAAPGAADPTGFLIAQNIPALGPAGLLLLALGLLMLAYRRKTSGSRLGG</sequence>